<reference evidence="1" key="1">
    <citation type="submission" date="2014-11" db="EMBL/GenBank/DDBJ databases">
        <authorList>
            <person name="Amaro Gonzalez C."/>
        </authorList>
    </citation>
    <scope>NUCLEOTIDE SEQUENCE</scope>
</reference>
<accession>A0A0E9RIZ3</accession>
<name>A0A0E9RIZ3_ANGAN</name>
<organism evidence="1">
    <name type="scientific">Anguilla anguilla</name>
    <name type="common">European freshwater eel</name>
    <name type="synonym">Muraena anguilla</name>
    <dbReference type="NCBI Taxonomy" id="7936"/>
    <lineage>
        <taxon>Eukaryota</taxon>
        <taxon>Metazoa</taxon>
        <taxon>Chordata</taxon>
        <taxon>Craniata</taxon>
        <taxon>Vertebrata</taxon>
        <taxon>Euteleostomi</taxon>
        <taxon>Actinopterygii</taxon>
        <taxon>Neopterygii</taxon>
        <taxon>Teleostei</taxon>
        <taxon>Anguilliformes</taxon>
        <taxon>Anguillidae</taxon>
        <taxon>Anguilla</taxon>
    </lineage>
</organism>
<protein>
    <submittedName>
        <fullName evidence="1">Uncharacterized protein</fullName>
    </submittedName>
</protein>
<dbReference type="EMBL" id="GBXM01080152">
    <property type="protein sequence ID" value="JAH28425.1"/>
    <property type="molecule type" value="Transcribed_RNA"/>
</dbReference>
<proteinExistence type="predicted"/>
<reference evidence="1" key="2">
    <citation type="journal article" date="2015" name="Fish Shellfish Immunol.">
        <title>Early steps in the European eel (Anguilla anguilla)-Vibrio vulnificus interaction in the gills: Role of the RtxA13 toxin.</title>
        <authorList>
            <person name="Callol A."/>
            <person name="Pajuelo D."/>
            <person name="Ebbesson L."/>
            <person name="Teles M."/>
            <person name="MacKenzie S."/>
            <person name="Amaro C."/>
        </authorList>
    </citation>
    <scope>NUCLEOTIDE SEQUENCE</scope>
</reference>
<sequence>MFVVKFGREADDVTE</sequence>
<evidence type="ECO:0000313" key="1">
    <source>
        <dbReference type="EMBL" id="JAH28425.1"/>
    </source>
</evidence>